<accession>A0A4V3CJF9</accession>
<dbReference type="RefSeq" id="WP_133603977.1">
    <property type="nucleotide sequence ID" value="NZ_JAUFPJ010000003.1"/>
</dbReference>
<evidence type="ECO:0000259" key="1">
    <source>
        <dbReference type="SMART" id="SM00382"/>
    </source>
</evidence>
<dbReference type="InterPro" id="IPR011704">
    <property type="entry name" value="ATPase_dyneun-rel_AAA"/>
</dbReference>
<feature type="domain" description="AAA+ ATPase" evidence="1">
    <location>
        <begin position="280"/>
        <end position="457"/>
    </location>
</feature>
<proteinExistence type="predicted"/>
<dbReference type="InterPro" id="IPR027417">
    <property type="entry name" value="P-loop_NTPase"/>
</dbReference>
<comment type="caution">
    <text evidence="2">The sequence shown here is derived from an EMBL/GenBank/DDBJ whole genome shotgun (WGS) entry which is preliminary data.</text>
</comment>
<dbReference type="InterPro" id="IPR003593">
    <property type="entry name" value="AAA+_ATPase"/>
</dbReference>
<dbReference type="SUPFAM" id="SSF52540">
    <property type="entry name" value="P-loop containing nucleoside triphosphate hydrolases"/>
    <property type="match status" value="1"/>
</dbReference>
<dbReference type="Proteomes" id="UP000295357">
    <property type="component" value="Unassembled WGS sequence"/>
</dbReference>
<sequence>MPKYFSIPQIKAAVEHLSAFDSKWVIPPLVFASNQVDLAPEYKPLNVLGSPDVYLDNFFSGALIGLQMRSGGNSLRPKFSELQSKGKVLDSTGIPIPGADYLVHQKVVLWGSGYSRNGYEAMINRGQLEKQPNTRSSFRLTAAFQPAFEAGLPVSFRFEMLLIWLFAFREIPDAVNSWSELWGNFKTTFLGGNDFPLAYRGRFSLQNPALPWPVDFLAQRPTNLDYQRALIPSVVVEPLDVNFWQRIRVALETEIQRGYEGLSAQERTELSRLVVSGLSGTKRVFLLGDPGTGKSTLARIVKMAFNQELEATRFFCIESEITDKSTESTLVGFTGLDGGWIPGVLTAEIDGRSLLNAEERLSDASVRNQVNLIILDEANRKDIEVLLARLQTSLDSLSTDPRDDSSKISIGRDGLRYVSPFTYIVMTGNSPKDDEGRVEQSRPFKRRPSLIRITNPLAKAISGMNVSEFSTVSQRIWERCASDSQGFSRSADIVAALHSEVAAMTVLHSILCCMNTFGLGVSYGLLRKLCVLIGNEWALGAASFSDAVDGALCGGISALTGVRTTVDGASLRAALLQVANLQAAFPRFYDFVSGTLAETSEYGTVVPHF</sequence>
<dbReference type="OrthoDB" id="9781481at2"/>
<dbReference type="GO" id="GO:0016887">
    <property type="term" value="F:ATP hydrolysis activity"/>
    <property type="evidence" value="ECO:0007669"/>
    <property type="project" value="InterPro"/>
</dbReference>
<organism evidence="2 3">
    <name type="scientific">Roseateles asaccharophilus</name>
    <dbReference type="NCBI Taxonomy" id="582607"/>
    <lineage>
        <taxon>Bacteria</taxon>
        <taxon>Pseudomonadati</taxon>
        <taxon>Pseudomonadota</taxon>
        <taxon>Betaproteobacteria</taxon>
        <taxon>Burkholderiales</taxon>
        <taxon>Sphaerotilaceae</taxon>
        <taxon>Roseateles</taxon>
    </lineage>
</organism>
<gene>
    <name evidence="2" type="ORF">DFR39_105200</name>
</gene>
<evidence type="ECO:0000313" key="3">
    <source>
        <dbReference type="Proteomes" id="UP000295357"/>
    </source>
</evidence>
<dbReference type="EMBL" id="SNXE01000005">
    <property type="protein sequence ID" value="TDP09362.1"/>
    <property type="molecule type" value="Genomic_DNA"/>
</dbReference>
<dbReference type="GO" id="GO:0005524">
    <property type="term" value="F:ATP binding"/>
    <property type="evidence" value="ECO:0007669"/>
    <property type="project" value="InterPro"/>
</dbReference>
<dbReference type="Pfam" id="PF07728">
    <property type="entry name" value="AAA_5"/>
    <property type="match status" value="1"/>
</dbReference>
<dbReference type="AlphaFoldDB" id="A0A4V3CJF9"/>
<name>A0A4V3CJF9_9BURK</name>
<keyword evidence="3" id="KW-1185">Reference proteome</keyword>
<reference evidence="2 3" key="1">
    <citation type="submission" date="2019-03" db="EMBL/GenBank/DDBJ databases">
        <title>Genomic Encyclopedia of Type Strains, Phase IV (KMG-IV): sequencing the most valuable type-strain genomes for metagenomic binning, comparative biology and taxonomic classification.</title>
        <authorList>
            <person name="Goeker M."/>
        </authorList>
    </citation>
    <scope>NUCLEOTIDE SEQUENCE [LARGE SCALE GENOMIC DNA]</scope>
    <source>
        <strain evidence="2 3">DSM 25082</strain>
    </source>
</reference>
<evidence type="ECO:0000313" key="2">
    <source>
        <dbReference type="EMBL" id="TDP09362.1"/>
    </source>
</evidence>
<dbReference type="Gene3D" id="3.40.50.300">
    <property type="entry name" value="P-loop containing nucleotide triphosphate hydrolases"/>
    <property type="match status" value="1"/>
</dbReference>
<protein>
    <submittedName>
        <fullName evidence="2">Dynein-related subfamily AAA family protein</fullName>
    </submittedName>
</protein>
<dbReference type="SMART" id="SM00382">
    <property type="entry name" value="AAA"/>
    <property type="match status" value="1"/>
</dbReference>